<dbReference type="SUPFAM" id="SSF50129">
    <property type="entry name" value="GroES-like"/>
    <property type="match status" value="1"/>
</dbReference>
<dbReference type="PANTHER" id="PTHR43482:SF1">
    <property type="entry name" value="PROTEIN AST1-RELATED"/>
    <property type="match status" value="1"/>
</dbReference>
<dbReference type="InterPro" id="IPR036291">
    <property type="entry name" value="NAD(P)-bd_dom_sf"/>
</dbReference>
<evidence type="ECO:0000259" key="1">
    <source>
        <dbReference type="SMART" id="SM00829"/>
    </source>
</evidence>
<dbReference type="Gene3D" id="3.90.180.10">
    <property type="entry name" value="Medium-chain alcohol dehydrogenases, catalytic domain"/>
    <property type="match status" value="1"/>
</dbReference>
<dbReference type="EMBL" id="HBIV01038896">
    <property type="protein sequence ID" value="CAE0675891.1"/>
    <property type="molecule type" value="Transcribed_RNA"/>
</dbReference>
<sequence length="357" mass="38385">MNSQNPRNHRSESEHPKHTMMKAIVVKEYKEWKSQNLEPVEVDKPTAGAGQVLIKAKAAAVNPIDWMVMAGFLKGAGWAQPAPYIPGYDVAGVVEAVGEGVTDFKAGDEVFSVNWSLDVGQQMGRHDDNAGEQKKGPIAGTFAEYCVLPANKVSKKPSKLSFEEAAGVALVGTTAYQSLKTLGVEKGKKVLILGAAGAVGNLACQLAKSMGAYVATTASSRTMEYVKPLGVDKIINYREEKWEECSDLKDIDAVLDTVGEKEGFERAKKIVKEGGSFISISSGDVGYVPTAHKGFKYASFYVLKNNVKDQDTLAGMVADGKLKLKVEKTFPFTKQGVTDAFTAQTSGKSMGKNVIVF</sequence>
<accession>A0A7S3Z917</accession>
<dbReference type="SUPFAM" id="SSF51735">
    <property type="entry name" value="NAD(P)-binding Rossmann-fold domains"/>
    <property type="match status" value="1"/>
</dbReference>
<dbReference type="CDD" id="cd05289">
    <property type="entry name" value="MDR_like_2"/>
    <property type="match status" value="1"/>
</dbReference>
<dbReference type="InterPro" id="IPR013154">
    <property type="entry name" value="ADH-like_N"/>
</dbReference>
<name>A0A7S3Z917_9EUKA</name>
<dbReference type="GO" id="GO:0016491">
    <property type="term" value="F:oxidoreductase activity"/>
    <property type="evidence" value="ECO:0007669"/>
    <property type="project" value="InterPro"/>
</dbReference>
<proteinExistence type="predicted"/>
<dbReference type="InterPro" id="IPR011032">
    <property type="entry name" value="GroES-like_sf"/>
</dbReference>
<evidence type="ECO:0000313" key="2">
    <source>
        <dbReference type="EMBL" id="CAE0675891.1"/>
    </source>
</evidence>
<dbReference type="Gene3D" id="3.40.50.720">
    <property type="entry name" value="NAD(P)-binding Rossmann-like Domain"/>
    <property type="match status" value="1"/>
</dbReference>
<gene>
    <name evidence="2" type="ORF">LGLO00237_LOCUS27668</name>
</gene>
<dbReference type="SMART" id="SM00829">
    <property type="entry name" value="PKS_ER"/>
    <property type="match status" value="1"/>
</dbReference>
<reference evidence="2" key="1">
    <citation type="submission" date="2021-01" db="EMBL/GenBank/DDBJ databases">
        <authorList>
            <person name="Corre E."/>
            <person name="Pelletier E."/>
            <person name="Niang G."/>
            <person name="Scheremetjew M."/>
            <person name="Finn R."/>
            <person name="Kale V."/>
            <person name="Holt S."/>
            <person name="Cochrane G."/>
            <person name="Meng A."/>
            <person name="Brown T."/>
            <person name="Cohen L."/>
        </authorList>
    </citation>
    <scope>NUCLEOTIDE SEQUENCE</scope>
    <source>
        <strain evidence="2">CCCM811</strain>
    </source>
</reference>
<dbReference type="AlphaFoldDB" id="A0A7S3Z917"/>
<dbReference type="InterPro" id="IPR052585">
    <property type="entry name" value="Lipid_raft_assoc_Zn_ADH"/>
</dbReference>
<dbReference type="InterPro" id="IPR020843">
    <property type="entry name" value="ER"/>
</dbReference>
<dbReference type="Pfam" id="PF13602">
    <property type="entry name" value="ADH_zinc_N_2"/>
    <property type="match status" value="1"/>
</dbReference>
<dbReference type="PANTHER" id="PTHR43482">
    <property type="entry name" value="PROTEIN AST1-RELATED"/>
    <property type="match status" value="1"/>
</dbReference>
<protein>
    <recommendedName>
        <fullName evidence="1">Enoyl reductase (ER) domain-containing protein</fullName>
    </recommendedName>
</protein>
<dbReference type="Pfam" id="PF08240">
    <property type="entry name" value="ADH_N"/>
    <property type="match status" value="1"/>
</dbReference>
<organism evidence="2">
    <name type="scientific">Lotharella globosa</name>
    <dbReference type="NCBI Taxonomy" id="91324"/>
    <lineage>
        <taxon>Eukaryota</taxon>
        <taxon>Sar</taxon>
        <taxon>Rhizaria</taxon>
        <taxon>Cercozoa</taxon>
        <taxon>Chlorarachniophyceae</taxon>
        <taxon>Lotharella</taxon>
    </lineage>
</organism>
<feature type="domain" description="Enoyl reductase (ER)" evidence="1">
    <location>
        <begin position="33"/>
        <end position="355"/>
    </location>
</feature>